<dbReference type="STRING" id="1231657.A0A1Y1ZZ61"/>
<dbReference type="Proteomes" id="UP000193144">
    <property type="component" value="Unassembled WGS sequence"/>
</dbReference>
<evidence type="ECO:0000313" key="3">
    <source>
        <dbReference type="EMBL" id="ORY15470.1"/>
    </source>
</evidence>
<feature type="compositionally biased region" description="Polar residues" evidence="1">
    <location>
        <begin position="417"/>
        <end position="426"/>
    </location>
</feature>
<feature type="transmembrane region" description="Helical" evidence="2">
    <location>
        <begin position="193"/>
        <end position="211"/>
    </location>
</feature>
<dbReference type="OrthoDB" id="5420247at2759"/>
<organism evidence="3 4">
    <name type="scientific">Clohesyomyces aquaticus</name>
    <dbReference type="NCBI Taxonomy" id="1231657"/>
    <lineage>
        <taxon>Eukaryota</taxon>
        <taxon>Fungi</taxon>
        <taxon>Dikarya</taxon>
        <taxon>Ascomycota</taxon>
        <taxon>Pezizomycotina</taxon>
        <taxon>Dothideomycetes</taxon>
        <taxon>Pleosporomycetidae</taxon>
        <taxon>Pleosporales</taxon>
        <taxon>Lindgomycetaceae</taxon>
        <taxon>Clohesyomyces</taxon>
    </lineage>
</organism>
<gene>
    <name evidence="3" type="ORF">BCR34DRAFT_622885</name>
</gene>
<protein>
    <submittedName>
        <fullName evidence="3">Uncharacterized protein</fullName>
    </submittedName>
</protein>
<keyword evidence="4" id="KW-1185">Reference proteome</keyword>
<dbReference type="EMBL" id="MCFA01000025">
    <property type="protein sequence ID" value="ORY15470.1"/>
    <property type="molecule type" value="Genomic_DNA"/>
</dbReference>
<accession>A0A1Y1ZZ61</accession>
<proteinExistence type="predicted"/>
<feature type="compositionally biased region" description="Basic residues" evidence="1">
    <location>
        <begin position="317"/>
        <end position="335"/>
    </location>
</feature>
<reference evidence="3 4" key="1">
    <citation type="submission" date="2016-07" db="EMBL/GenBank/DDBJ databases">
        <title>Pervasive Adenine N6-methylation of Active Genes in Fungi.</title>
        <authorList>
            <consortium name="DOE Joint Genome Institute"/>
            <person name="Mondo S.J."/>
            <person name="Dannebaum R.O."/>
            <person name="Kuo R.C."/>
            <person name="Labutti K."/>
            <person name="Haridas S."/>
            <person name="Kuo A."/>
            <person name="Salamov A."/>
            <person name="Ahrendt S.R."/>
            <person name="Lipzen A."/>
            <person name="Sullivan W."/>
            <person name="Andreopoulos W.B."/>
            <person name="Clum A."/>
            <person name="Lindquist E."/>
            <person name="Daum C."/>
            <person name="Ramamoorthy G.K."/>
            <person name="Gryganskyi A."/>
            <person name="Culley D."/>
            <person name="Magnuson J.K."/>
            <person name="James T.Y."/>
            <person name="O'Malley M.A."/>
            <person name="Stajich J.E."/>
            <person name="Spatafora J.W."/>
            <person name="Visel A."/>
            <person name="Grigoriev I.V."/>
        </authorList>
    </citation>
    <scope>NUCLEOTIDE SEQUENCE [LARGE SCALE GENOMIC DNA]</scope>
    <source>
        <strain evidence="3 4">CBS 115471</strain>
    </source>
</reference>
<keyword evidence="2" id="KW-1133">Transmembrane helix</keyword>
<feature type="transmembrane region" description="Helical" evidence="2">
    <location>
        <begin position="85"/>
        <end position="108"/>
    </location>
</feature>
<evidence type="ECO:0000256" key="2">
    <source>
        <dbReference type="SAM" id="Phobius"/>
    </source>
</evidence>
<dbReference type="AlphaFoldDB" id="A0A1Y1ZZ61"/>
<name>A0A1Y1ZZ61_9PLEO</name>
<feature type="transmembrane region" description="Helical" evidence="2">
    <location>
        <begin position="63"/>
        <end position="79"/>
    </location>
</feature>
<dbReference type="PANTHER" id="PTHR42029:SF3">
    <property type="entry name" value="AN04G07800"/>
    <property type="match status" value="1"/>
</dbReference>
<feature type="transmembrane region" description="Helical" evidence="2">
    <location>
        <begin position="164"/>
        <end position="181"/>
    </location>
</feature>
<feature type="region of interest" description="Disordered" evidence="1">
    <location>
        <begin position="294"/>
        <end position="435"/>
    </location>
</feature>
<feature type="transmembrane region" description="Helical" evidence="2">
    <location>
        <begin position="120"/>
        <end position="144"/>
    </location>
</feature>
<dbReference type="PANTHER" id="PTHR42029">
    <property type="entry name" value="AN04G07800"/>
    <property type="match status" value="1"/>
</dbReference>
<evidence type="ECO:0000313" key="4">
    <source>
        <dbReference type="Proteomes" id="UP000193144"/>
    </source>
</evidence>
<evidence type="ECO:0000256" key="1">
    <source>
        <dbReference type="SAM" id="MobiDB-lite"/>
    </source>
</evidence>
<feature type="transmembrane region" description="Helical" evidence="2">
    <location>
        <begin position="37"/>
        <end position="56"/>
    </location>
</feature>
<keyword evidence="2" id="KW-0472">Membrane</keyword>
<keyword evidence="2" id="KW-0812">Transmembrane</keyword>
<sequence>MSPISPTFPLLLERSSTTNDSGHVDRPTNPDGLVLEAWAQGYMVGSLIIMACITLANMRKGNLLHKLILGIWHGFWIFFHNPIYAWWLSVSAIFLNASWSLHNVIAWMKIKPFLSRRWSLFFIGTVILAQPYWVLEIYANFAYFHNINKIFLKTRPYEALCRDPWWIATTVLLFWNIKVRYEMTYKDIIRISPRFGIMLGAMLLSIVFIVVDICSVTDALKSSLPVGINPFWKLSFVFKCLTDSVVLDDFKTALDRLRAFKISRLGSFSQDNSDRRSHNDGNLVETWEQMAREAREANGRVSMSAAMPSPDGDYVQHKHFPGFRPHRKRERSKLREHREHKDSVVAPAQQRRGSSKSLSPEDIVPSALETLPIRPVENTYAPERRQPDFWSTMNLQDEGHLAEESDYAQALREVEHQSTSGSPTRKSFQRRSRSP</sequence>
<comment type="caution">
    <text evidence="3">The sequence shown here is derived from an EMBL/GenBank/DDBJ whole genome shotgun (WGS) entry which is preliminary data.</text>
</comment>